<reference evidence="1" key="1">
    <citation type="submission" date="2020-05" db="EMBL/GenBank/DDBJ databases">
        <title>Phylogenomic resolution of chytrid fungi.</title>
        <authorList>
            <person name="Stajich J.E."/>
            <person name="Amses K."/>
            <person name="Simmons R."/>
            <person name="Seto K."/>
            <person name="Myers J."/>
            <person name="Bonds A."/>
            <person name="Quandt C.A."/>
            <person name="Barry K."/>
            <person name="Liu P."/>
            <person name="Grigoriev I."/>
            <person name="Longcore J.E."/>
            <person name="James T.Y."/>
        </authorList>
    </citation>
    <scope>NUCLEOTIDE SEQUENCE</scope>
    <source>
        <strain evidence="1">JEL0513</strain>
    </source>
</reference>
<keyword evidence="2" id="KW-1185">Reference proteome</keyword>
<name>A0AAD5SLZ0_9FUNG</name>
<evidence type="ECO:0000313" key="2">
    <source>
        <dbReference type="Proteomes" id="UP001211907"/>
    </source>
</evidence>
<evidence type="ECO:0000313" key="1">
    <source>
        <dbReference type="EMBL" id="KAJ3077551.1"/>
    </source>
</evidence>
<dbReference type="EMBL" id="JADGJH010006310">
    <property type="protein sequence ID" value="KAJ3077551.1"/>
    <property type="molecule type" value="Genomic_DNA"/>
</dbReference>
<dbReference type="AlphaFoldDB" id="A0AAD5SLZ0"/>
<dbReference type="Proteomes" id="UP001211907">
    <property type="component" value="Unassembled WGS sequence"/>
</dbReference>
<comment type="caution">
    <text evidence="1">The sequence shown here is derived from an EMBL/GenBank/DDBJ whole genome shotgun (WGS) entry which is preliminary data.</text>
</comment>
<proteinExistence type="predicted"/>
<accession>A0AAD5SLZ0</accession>
<sequence>MARQAGVFLANAWHTELLSNDPDIFAAMVSVRVPNRAVVTSTAAEQCNTEACGFTDLHEDLVQ</sequence>
<gene>
    <name evidence="1" type="ORF">HK100_010999</name>
</gene>
<protein>
    <submittedName>
        <fullName evidence="1">Uncharacterized protein</fullName>
    </submittedName>
</protein>
<feature type="non-terminal residue" evidence="1">
    <location>
        <position position="63"/>
    </location>
</feature>
<organism evidence="1 2">
    <name type="scientific">Physocladia obscura</name>
    <dbReference type="NCBI Taxonomy" id="109957"/>
    <lineage>
        <taxon>Eukaryota</taxon>
        <taxon>Fungi</taxon>
        <taxon>Fungi incertae sedis</taxon>
        <taxon>Chytridiomycota</taxon>
        <taxon>Chytridiomycota incertae sedis</taxon>
        <taxon>Chytridiomycetes</taxon>
        <taxon>Chytridiales</taxon>
        <taxon>Chytriomycetaceae</taxon>
        <taxon>Physocladia</taxon>
    </lineage>
</organism>